<gene>
    <name evidence="1" type="ORF">ABIC20_005463</name>
</gene>
<comment type="caution">
    <text evidence="1">The sequence shown here is derived from an EMBL/GenBank/DDBJ whole genome shotgun (WGS) entry which is preliminary data.</text>
</comment>
<organism evidence="1 2">
    <name type="scientific">Methylobacterium radiotolerans</name>
    <dbReference type="NCBI Taxonomy" id="31998"/>
    <lineage>
        <taxon>Bacteria</taxon>
        <taxon>Pseudomonadati</taxon>
        <taxon>Pseudomonadota</taxon>
        <taxon>Alphaproteobacteria</taxon>
        <taxon>Hyphomicrobiales</taxon>
        <taxon>Methylobacteriaceae</taxon>
        <taxon>Methylobacterium</taxon>
    </lineage>
</organism>
<accession>A0ABV2NNQ7</accession>
<dbReference type="EMBL" id="JBEPNW010000002">
    <property type="protein sequence ID" value="MET3868154.1"/>
    <property type="molecule type" value="Genomic_DNA"/>
</dbReference>
<keyword evidence="2" id="KW-1185">Reference proteome</keyword>
<protein>
    <submittedName>
        <fullName evidence="1">Uncharacterized protein</fullName>
    </submittedName>
</protein>
<dbReference type="RefSeq" id="WP_244633107.1">
    <property type="nucleotide sequence ID" value="NZ_CAJCKR010000015.1"/>
</dbReference>
<proteinExistence type="predicted"/>
<reference evidence="1 2" key="1">
    <citation type="submission" date="2024-06" db="EMBL/GenBank/DDBJ databases">
        <title>Genomics of switchgrass bacterial isolates.</title>
        <authorList>
            <person name="Shade A."/>
        </authorList>
    </citation>
    <scope>NUCLEOTIDE SEQUENCE [LARGE SCALE GENOMIC DNA]</scope>
    <source>
        <strain evidence="1 2">PvP084</strain>
    </source>
</reference>
<name>A0ABV2NNQ7_9HYPH</name>
<evidence type="ECO:0000313" key="1">
    <source>
        <dbReference type="EMBL" id="MET3868154.1"/>
    </source>
</evidence>
<dbReference type="Proteomes" id="UP001549119">
    <property type="component" value="Unassembled WGS sequence"/>
</dbReference>
<sequence length="46" mass="5052">MPARPRERIFGGPAPDGPIPGHLLVLLSRLHRAEAEPKDRQEAELG</sequence>
<evidence type="ECO:0000313" key="2">
    <source>
        <dbReference type="Proteomes" id="UP001549119"/>
    </source>
</evidence>